<dbReference type="SMART" id="SM00220">
    <property type="entry name" value="S_TKc"/>
    <property type="match status" value="1"/>
</dbReference>
<sequence length="563" mass="57497">MERIGLTPGSEIGGYTVVAPLGAGGMGTVYRAVDGGGTSVALKLLHPHVGADAAGRERLRREVAALQRLRHPAVAAVLDAEADSTEAFIVTELVDGENLADHVRERGPLGAGDLLELASGLLDALTAVHGAGVVHRDLKPSNVLITDDGPVLIDFGIAQAADDTAPLTSAGLVIGTPGYLAPELLDGDEPSAGSDLWGWAAVLAFAATGRPPFGARPVEAVLARARTGEVDVDGLGALTAATLRGALEPDPALRTDPQDVIAALTTVAAEGDLPPDEDGTVVLDAGVATAVPMAGATTVVAAPPVAEPRDGRTVAFPVEPAADDGWDDEDADGPQQPDGVDWIEDDLDASEGEAPEGSGYERPPARRRWGSVLALGALVGAAGALFPVIVLIVVGVALLVVRTIGSTIESMHARRERSGVRRGDAARAVATGPWHLVRAAAGLVPSLVVSASVMVIVVGVIWWLFDEGTWVLGDLTSGQELQGTQASILAGSVVLLGVLVVWFGPLSAMTRTGARRVLAIVAPGGLGAAILVGLCLVACVVLVALVMNEVEIVWAPLTPPTYP</sequence>
<evidence type="ECO:0000259" key="8">
    <source>
        <dbReference type="PROSITE" id="PS50011"/>
    </source>
</evidence>
<feature type="transmembrane region" description="Helical" evidence="7">
    <location>
        <begin position="517"/>
        <end position="547"/>
    </location>
</feature>
<dbReference type="Gene3D" id="3.30.200.20">
    <property type="entry name" value="Phosphorylase Kinase, domain 1"/>
    <property type="match status" value="1"/>
</dbReference>
<dbReference type="GO" id="GO:0004674">
    <property type="term" value="F:protein serine/threonine kinase activity"/>
    <property type="evidence" value="ECO:0007669"/>
    <property type="project" value="UniProtKB-EC"/>
</dbReference>
<feature type="transmembrane region" description="Helical" evidence="7">
    <location>
        <begin position="443"/>
        <end position="465"/>
    </location>
</feature>
<keyword evidence="7" id="KW-0812">Transmembrane</keyword>
<dbReference type="InterPro" id="IPR000719">
    <property type="entry name" value="Prot_kinase_dom"/>
</dbReference>
<keyword evidence="7" id="KW-1133">Transmembrane helix</keyword>
<dbReference type="InterPro" id="IPR017441">
    <property type="entry name" value="Protein_kinase_ATP_BS"/>
</dbReference>
<name>A0ABT7S4C8_9CELL</name>
<keyword evidence="10" id="KW-1185">Reference proteome</keyword>
<feature type="domain" description="Protein kinase" evidence="8">
    <location>
        <begin position="15"/>
        <end position="267"/>
    </location>
</feature>
<evidence type="ECO:0000256" key="7">
    <source>
        <dbReference type="SAM" id="Phobius"/>
    </source>
</evidence>
<dbReference type="RefSeq" id="WP_289445482.1">
    <property type="nucleotide sequence ID" value="NZ_JAUCGR010000001.1"/>
</dbReference>
<dbReference type="SUPFAM" id="SSF56112">
    <property type="entry name" value="Protein kinase-like (PK-like)"/>
    <property type="match status" value="1"/>
</dbReference>
<dbReference type="PANTHER" id="PTHR43289">
    <property type="entry name" value="MITOGEN-ACTIVATED PROTEIN KINASE KINASE KINASE 20-RELATED"/>
    <property type="match status" value="1"/>
</dbReference>
<dbReference type="EC" id="2.7.11.1" evidence="9"/>
<organism evidence="9 10">
    <name type="scientific">Cellulomonas edaphi</name>
    <dbReference type="NCBI Taxonomy" id="3053468"/>
    <lineage>
        <taxon>Bacteria</taxon>
        <taxon>Bacillati</taxon>
        <taxon>Actinomycetota</taxon>
        <taxon>Actinomycetes</taxon>
        <taxon>Micrococcales</taxon>
        <taxon>Cellulomonadaceae</taxon>
        <taxon>Cellulomonas</taxon>
    </lineage>
</organism>
<feature type="transmembrane region" description="Helical" evidence="7">
    <location>
        <begin position="372"/>
        <end position="401"/>
    </location>
</feature>
<evidence type="ECO:0000256" key="1">
    <source>
        <dbReference type="ARBA" id="ARBA00022679"/>
    </source>
</evidence>
<evidence type="ECO:0000256" key="5">
    <source>
        <dbReference type="PROSITE-ProRule" id="PRU10141"/>
    </source>
</evidence>
<accession>A0ABT7S4C8</accession>
<reference evidence="9 10" key="1">
    <citation type="submission" date="2023-06" db="EMBL/GenBank/DDBJ databases">
        <title>Cellulomonas sp. MW9 Whole genome sequence.</title>
        <authorList>
            <person name="Park S."/>
        </authorList>
    </citation>
    <scope>NUCLEOTIDE SEQUENCE [LARGE SCALE GENOMIC DNA]</scope>
    <source>
        <strain evidence="9 10">MW9</strain>
    </source>
</reference>
<dbReference type="CDD" id="cd14014">
    <property type="entry name" value="STKc_PknB_like"/>
    <property type="match status" value="1"/>
</dbReference>
<dbReference type="PROSITE" id="PS00107">
    <property type="entry name" value="PROTEIN_KINASE_ATP"/>
    <property type="match status" value="1"/>
</dbReference>
<protein>
    <submittedName>
        <fullName evidence="9">Serine/threonine-protein kinase</fullName>
        <ecNumber evidence="9">2.7.11.1</ecNumber>
    </submittedName>
</protein>
<dbReference type="PROSITE" id="PS00108">
    <property type="entry name" value="PROTEIN_KINASE_ST"/>
    <property type="match status" value="1"/>
</dbReference>
<proteinExistence type="predicted"/>
<feature type="region of interest" description="Disordered" evidence="6">
    <location>
        <begin position="317"/>
        <end position="343"/>
    </location>
</feature>
<feature type="compositionally biased region" description="Acidic residues" evidence="6">
    <location>
        <begin position="321"/>
        <end position="332"/>
    </location>
</feature>
<feature type="binding site" evidence="5">
    <location>
        <position position="43"/>
    </location>
    <ligand>
        <name>ATP</name>
        <dbReference type="ChEBI" id="CHEBI:30616"/>
    </ligand>
</feature>
<feature type="transmembrane region" description="Helical" evidence="7">
    <location>
        <begin position="485"/>
        <end position="505"/>
    </location>
</feature>
<gene>
    <name evidence="9" type="ORF">QRT05_04005</name>
</gene>
<dbReference type="InterPro" id="IPR011009">
    <property type="entry name" value="Kinase-like_dom_sf"/>
</dbReference>
<keyword evidence="7" id="KW-0472">Membrane</keyword>
<keyword evidence="3 9" id="KW-0418">Kinase</keyword>
<dbReference type="PANTHER" id="PTHR43289:SF34">
    <property type="entry name" value="SERINE_THREONINE-PROTEIN KINASE YBDM-RELATED"/>
    <property type="match status" value="1"/>
</dbReference>
<dbReference type="EMBL" id="JAUCGR010000001">
    <property type="protein sequence ID" value="MDM7830485.1"/>
    <property type="molecule type" value="Genomic_DNA"/>
</dbReference>
<evidence type="ECO:0000313" key="10">
    <source>
        <dbReference type="Proteomes" id="UP001321453"/>
    </source>
</evidence>
<comment type="caution">
    <text evidence="9">The sequence shown here is derived from an EMBL/GenBank/DDBJ whole genome shotgun (WGS) entry which is preliminary data.</text>
</comment>
<keyword evidence="2 5" id="KW-0547">Nucleotide-binding</keyword>
<evidence type="ECO:0000256" key="6">
    <source>
        <dbReference type="SAM" id="MobiDB-lite"/>
    </source>
</evidence>
<dbReference type="InterPro" id="IPR008271">
    <property type="entry name" value="Ser/Thr_kinase_AS"/>
</dbReference>
<dbReference type="Gene3D" id="1.10.510.10">
    <property type="entry name" value="Transferase(Phosphotransferase) domain 1"/>
    <property type="match status" value="1"/>
</dbReference>
<keyword evidence="4 5" id="KW-0067">ATP-binding</keyword>
<dbReference type="Proteomes" id="UP001321453">
    <property type="component" value="Unassembled WGS sequence"/>
</dbReference>
<evidence type="ECO:0000256" key="4">
    <source>
        <dbReference type="ARBA" id="ARBA00022840"/>
    </source>
</evidence>
<evidence type="ECO:0000313" key="9">
    <source>
        <dbReference type="EMBL" id="MDM7830485.1"/>
    </source>
</evidence>
<dbReference type="Pfam" id="PF00069">
    <property type="entry name" value="Pkinase"/>
    <property type="match status" value="1"/>
</dbReference>
<dbReference type="PROSITE" id="PS50011">
    <property type="entry name" value="PROTEIN_KINASE_DOM"/>
    <property type="match status" value="1"/>
</dbReference>
<evidence type="ECO:0000256" key="2">
    <source>
        <dbReference type="ARBA" id="ARBA00022741"/>
    </source>
</evidence>
<evidence type="ECO:0000256" key="3">
    <source>
        <dbReference type="ARBA" id="ARBA00022777"/>
    </source>
</evidence>
<keyword evidence="1 9" id="KW-0808">Transferase</keyword>